<dbReference type="GO" id="GO:0005634">
    <property type="term" value="C:nucleus"/>
    <property type="evidence" value="ECO:0007669"/>
    <property type="project" value="TreeGrafter"/>
</dbReference>
<dbReference type="InterPro" id="IPR000626">
    <property type="entry name" value="Ubiquitin-like_dom"/>
</dbReference>
<comment type="caution">
    <text evidence="6">The sequence shown here is derived from an EMBL/GenBank/DDBJ whole genome shotgun (WGS) entry which is preliminary data.</text>
</comment>
<dbReference type="PANTHER" id="PTHR18916">
    <property type="entry name" value="DYNACTIN 1-RELATED MICROTUBULE-BINDING"/>
    <property type="match status" value="1"/>
</dbReference>
<keyword evidence="2" id="KW-0963">Cytoplasm</keyword>
<dbReference type="Gene3D" id="2.30.30.190">
    <property type="entry name" value="CAP Gly-rich-like domain"/>
    <property type="match status" value="1"/>
</dbReference>
<feature type="domain" description="CAP-Gly" evidence="5">
    <location>
        <begin position="203"/>
        <end position="236"/>
    </location>
</feature>
<evidence type="ECO:0000259" key="5">
    <source>
        <dbReference type="PROSITE" id="PS50245"/>
    </source>
</evidence>
<dbReference type="GO" id="GO:0035371">
    <property type="term" value="C:microtubule plus-end"/>
    <property type="evidence" value="ECO:0007669"/>
    <property type="project" value="TreeGrafter"/>
</dbReference>
<name>A0A1Y2G428_9BASI</name>
<dbReference type="SUPFAM" id="SSF74924">
    <property type="entry name" value="Cap-Gly domain"/>
    <property type="match status" value="1"/>
</dbReference>
<dbReference type="PANTHER" id="PTHR18916:SF85">
    <property type="entry name" value="TUBULIN-FOLDING COFACTOR B"/>
    <property type="match status" value="1"/>
</dbReference>
<organism evidence="6 7">
    <name type="scientific">Leucosporidium creatinivorum</name>
    <dbReference type="NCBI Taxonomy" id="106004"/>
    <lineage>
        <taxon>Eukaryota</taxon>
        <taxon>Fungi</taxon>
        <taxon>Dikarya</taxon>
        <taxon>Basidiomycota</taxon>
        <taxon>Pucciniomycotina</taxon>
        <taxon>Microbotryomycetes</taxon>
        <taxon>Leucosporidiales</taxon>
        <taxon>Leucosporidium</taxon>
    </lineage>
</organism>
<comment type="similarity">
    <text evidence="4">Belongs to the TBCB family.</text>
</comment>
<proteinExistence type="inferred from homology"/>
<evidence type="ECO:0000313" key="6">
    <source>
        <dbReference type="EMBL" id="ORY92694.1"/>
    </source>
</evidence>
<dbReference type="EMBL" id="MCGR01000001">
    <property type="protein sequence ID" value="ORY92694.1"/>
    <property type="molecule type" value="Genomic_DNA"/>
</dbReference>
<comment type="subcellular location">
    <subcellularLocation>
        <location evidence="1">Cytoplasm</location>
    </subcellularLocation>
</comment>
<dbReference type="InParanoid" id="A0A1Y2G428"/>
<dbReference type="InterPro" id="IPR000938">
    <property type="entry name" value="CAP-Gly_domain"/>
</dbReference>
<evidence type="ECO:0000256" key="3">
    <source>
        <dbReference type="ARBA" id="ARBA00023186"/>
    </source>
</evidence>
<dbReference type="STRING" id="106004.A0A1Y2G428"/>
<keyword evidence="3" id="KW-0143">Chaperone</keyword>
<protein>
    <submittedName>
        <fullName evidence="6">Tubulin-folding cofactor B</fullName>
    </submittedName>
</protein>
<dbReference type="InterPro" id="IPR029071">
    <property type="entry name" value="Ubiquitin-like_domsf"/>
</dbReference>
<dbReference type="FunCoup" id="A0A1Y2G428">
    <property type="interactions" value="341"/>
</dbReference>
<sequence>MSLAPGRFITLWVSSPDTHSERRLGTDLTISQLKLKLEPVTGINYSSQILTLQRTNAGAGHSGAGAGPGEKEVLAELSDDNRTLESYGVRELMTIRVDTSDPASKSLAGQFTDVNQVEKFELTEKEYEARSDTVLSYKMRHQLGRFAPSASSASSAHEEQAELPADLVPGARCEVALSDVLSRRGTVKFVGPTEFGAKDGRTWVGVEWDEPVGKNDGMVEGKRYFHTPPLRASFVRPEKVTVGDFPEIDPFADDEDMEM</sequence>
<evidence type="ECO:0000313" key="7">
    <source>
        <dbReference type="Proteomes" id="UP000193467"/>
    </source>
</evidence>
<dbReference type="Proteomes" id="UP000193467">
    <property type="component" value="Unassembled WGS sequence"/>
</dbReference>
<evidence type="ECO:0000256" key="1">
    <source>
        <dbReference type="ARBA" id="ARBA00004496"/>
    </source>
</evidence>
<dbReference type="GO" id="GO:0051010">
    <property type="term" value="F:microtubule plus-end binding"/>
    <property type="evidence" value="ECO:0007669"/>
    <property type="project" value="TreeGrafter"/>
</dbReference>
<dbReference type="AlphaFoldDB" id="A0A1Y2G428"/>
<dbReference type="PROSITE" id="PS50245">
    <property type="entry name" value="CAP_GLY_2"/>
    <property type="match status" value="1"/>
</dbReference>
<dbReference type="InterPro" id="IPR036859">
    <property type="entry name" value="CAP-Gly_dom_sf"/>
</dbReference>
<reference evidence="6 7" key="1">
    <citation type="submission" date="2016-07" db="EMBL/GenBank/DDBJ databases">
        <title>Pervasive Adenine N6-methylation of Active Genes in Fungi.</title>
        <authorList>
            <consortium name="DOE Joint Genome Institute"/>
            <person name="Mondo S.J."/>
            <person name="Dannebaum R.O."/>
            <person name="Kuo R.C."/>
            <person name="Labutti K."/>
            <person name="Haridas S."/>
            <person name="Kuo A."/>
            <person name="Salamov A."/>
            <person name="Ahrendt S.R."/>
            <person name="Lipzen A."/>
            <person name="Sullivan W."/>
            <person name="Andreopoulos W.B."/>
            <person name="Clum A."/>
            <person name="Lindquist E."/>
            <person name="Daum C."/>
            <person name="Ramamoorthy G.K."/>
            <person name="Gryganskyi A."/>
            <person name="Culley D."/>
            <person name="Magnuson J.K."/>
            <person name="James T.Y."/>
            <person name="O'Malley M.A."/>
            <person name="Stajich J.E."/>
            <person name="Spatafora J.W."/>
            <person name="Visel A."/>
            <person name="Grigoriev I.V."/>
        </authorList>
    </citation>
    <scope>NUCLEOTIDE SEQUENCE [LARGE SCALE GENOMIC DNA]</scope>
    <source>
        <strain evidence="6 7">62-1032</strain>
    </source>
</reference>
<dbReference type="GO" id="GO:0005938">
    <property type="term" value="C:cell cortex"/>
    <property type="evidence" value="ECO:0007669"/>
    <property type="project" value="TreeGrafter"/>
</dbReference>
<evidence type="ECO:0000256" key="4">
    <source>
        <dbReference type="ARBA" id="ARBA00025779"/>
    </source>
</evidence>
<dbReference type="Pfam" id="PF14560">
    <property type="entry name" value="Ubiquitin_2"/>
    <property type="match status" value="1"/>
</dbReference>
<accession>A0A1Y2G428</accession>
<gene>
    <name evidence="6" type="ORF">BCR35DRAFT_298193</name>
</gene>
<keyword evidence="7" id="KW-1185">Reference proteome</keyword>
<dbReference type="GO" id="GO:0031122">
    <property type="term" value="P:cytoplasmic microtubule organization"/>
    <property type="evidence" value="ECO:0007669"/>
    <property type="project" value="TreeGrafter"/>
</dbReference>
<dbReference type="Pfam" id="PF01302">
    <property type="entry name" value="CAP_GLY"/>
    <property type="match status" value="1"/>
</dbReference>
<dbReference type="OrthoDB" id="5295208at2759"/>
<evidence type="ECO:0000256" key="2">
    <source>
        <dbReference type="ARBA" id="ARBA00022490"/>
    </source>
</evidence>
<dbReference type="SMART" id="SM01052">
    <property type="entry name" value="CAP_GLY"/>
    <property type="match status" value="1"/>
</dbReference>
<dbReference type="SUPFAM" id="SSF54236">
    <property type="entry name" value="Ubiquitin-like"/>
    <property type="match status" value="1"/>
</dbReference>
<dbReference type="Gene3D" id="3.10.20.90">
    <property type="entry name" value="Phosphatidylinositol 3-kinase Catalytic Subunit, Chain A, domain 1"/>
    <property type="match status" value="1"/>
</dbReference>